<dbReference type="EMBL" id="CP104558">
    <property type="protein sequence ID" value="UXH43433.1"/>
    <property type="molecule type" value="Genomic_DNA"/>
</dbReference>
<proteinExistence type="predicted"/>
<keyword evidence="1" id="KW-0808">Transferase</keyword>
<sequence>MQKKVYVEEAKNGKYTCKYLIEGKWKYLYSKYRPEENIKDIPLDPEAECYIVLGLGMGYELDKISKQTSKPIIVIEYEIAFLDELLRIKRDEVNTFSTKVDFYFGIDYKQINPSQHRVQVIINENLIQCNLTYYNNVIKYFSSLKRTLSKVVCAFEHPTIIKDCIDAFEQLNYKVHEMPWNSIELMKKQVALINPDIIFSINYSDKIAKISDTLDIPYVSWTVDTPAYSLYKPENISRDKSYYFVYDERVVEHLKKSGVRQVFYLPVAANVERLERVVLNTIDLNKYSTQVSFVGSSGLYNEFSSFIKPKLSKEILSEINRILNIQSKSEEYILSELLDITLLNKIEQVSQYKINTVQHTLLSPLDKLGFILGRYHTYIERIAILWELHKRFDLRIYGDESWLTQGNKFNGVFKGLVEHYEEMPKVFKRSKININITRCFVESGLPMRVFDVLGSKGFLISNYKDDISRLFNDGKDLVVYRDRKDLIDQINYYLINDKERQRIKYQGFETVTKYHTYIERIKKMMDILSDHPR</sequence>
<evidence type="ECO:0000313" key="2">
    <source>
        <dbReference type="Proteomes" id="UP001064027"/>
    </source>
</evidence>
<keyword evidence="1" id="KW-0328">Glycosyltransferase</keyword>
<organism evidence="1 2">
    <name type="scientific">Rossellomorea vietnamensis</name>
    <dbReference type="NCBI Taxonomy" id="218284"/>
    <lineage>
        <taxon>Bacteria</taxon>
        <taxon>Bacillati</taxon>
        <taxon>Bacillota</taxon>
        <taxon>Bacilli</taxon>
        <taxon>Bacillales</taxon>
        <taxon>Bacillaceae</taxon>
        <taxon>Rossellomorea</taxon>
    </lineage>
</organism>
<keyword evidence="2" id="KW-1185">Reference proteome</keyword>
<protein>
    <submittedName>
        <fullName evidence="1">Glycosyltransferase</fullName>
        <ecNumber evidence="1">2.4.-.-</ecNumber>
    </submittedName>
</protein>
<name>A0ACD4C4J6_9BACI</name>
<evidence type="ECO:0000313" key="1">
    <source>
        <dbReference type="EMBL" id="UXH43433.1"/>
    </source>
</evidence>
<gene>
    <name evidence="1" type="ORF">N5C46_17440</name>
</gene>
<dbReference type="Proteomes" id="UP001064027">
    <property type="component" value="Chromosome"/>
</dbReference>
<accession>A0ACD4C4J6</accession>
<dbReference type="EC" id="2.4.-.-" evidence="1"/>
<reference evidence="1" key="1">
    <citation type="submission" date="2022-09" db="EMBL/GenBank/DDBJ databases">
        <title>Complete genome sequence of Rossellomorea vietnamensis strain RL-WG62, a newly isolated PGPR with the potential for plant salinity stress alleviation.</title>
        <authorList>
            <person name="Ren L."/>
            <person name="Wang G."/>
            <person name="Hu H."/>
        </authorList>
    </citation>
    <scope>NUCLEOTIDE SEQUENCE</scope>
    <source>
        <strain evidence="1">RL-WG62</strain>
    </source>
</reference>